<dbReference type="GO" id="GO:0009403">
    <property type="term" value="P:toxin biosynthetic process"/>
    <property type="evidence" value="ECO:0007669"/>
    <property type="project" value="InterPro"/>
</dbReference>
<dbReference type="STRING" id="45065.Lgee_0219"/>
<keyword evidence="4" id="KW-0472">Membrane</keyword>
<dbReference type="PANTHER" id="PTHR36926">
    <property type="entry name" value="COLICIN V PRODUCTION PROTEIN"/>
    <property type="match status" value="1"/>
</dbReference>
<comment type="caution">
    <text evidence="5">The sequence shown here is derived from an EMBL/GenBank/DDBJ whole genome shotgun (WGS) entry which is preliminary data.</text>
</comment>
<dbReference type="InterPro" id="IPR052719">
    <property type="entry name" value="CvpA-like"/>
</dbReference>
<evidence type="ECO:0000256" key="2">
    <source>
        <dbReference type="ARBA" id="ARBA00022692"/>
    </source>
</evidence>
<dbReference type="Proteomes" id="UP000054785">
    <property type="component" value="Unassembled WGS sequence"/>
</dbReference>
<evidence type="ECO:0000256" key="1">
    <source>
        <dbReference type="ARBA" id="ARBA00004141"/>
    </source>
</evidence>
<evidence type="ECO:0000313" key="5">
    <source>
        <dbReference type="EMBL" id="KTD04189.1"/>
    </source>
</evidence>
<dbReference type="OrthoDB" id="9810601at2"/>
<evidence type="ECO:0000256" key="4">
    <source>
        <dbReference type="ARBA" id="ARBA00023136"/>
    </source>
</evidence>
<evidence type="ECO:0000313" key="6">
    <source>
        <dbReference type="Proteomes" id="UP000054785"/>
    </source>
</evidence>
<reference evidence="5 6" key="1">
    <citation type="submission" date="2015-11" db="EMBL/GenBank/DDBJ databases">
        <title>Genomic analysis of 38 Legionella species identifies large and diverse effector repertoires.</title>
        <authorList>
            <person name="Burstein D."/>
            <person name="Amaro F."/>
            <person name="Zusman T."/>
            <person name="Lifshitz Z."/>
            <person name="Cohen O."/>
            <person name="Gilbert J.A."/>
            <person name="Pupko T."/>
            <person name="Shuman H.A."/>
            <person name="Segal G."/>
        </authorList>
    </citation>
    <scope>NUCLEOTIDE SEQUENCE [LARGE SCALE GENOMIC DNA]</scope>
    <source>
        <strain evidence="5 6">ATCC 49504</strain>
    </source>
</reference>
<dbReference type="EMBL" id="LNYC01000005">
    <property type="protein sequence ID" value="KTD04189.1"/>
    <property type="molecule type" value="Genomic_DNA"/>
</dbReference>
<dbReference type="Pfam" id="PF02674">
    <property type="entry name" value="Colicin_V"/>
    <property type="match status" value="1"/>
</dbReference>
<name>A0A0W0U929_9GAMM</name>
<dbReference type="PANTHER" id="PTHR36926:SF1">
    <property type="entry name" value="COLICIN V PRODUCTION PROTEIN"/>
    <property type="match status" value="1"/>
</dbReference>
<dbReference type="AlphaFoldDB" id="A0A0W0U929"/>
<keyword evidence="3" id="KW-1133">Transmembrane helix</keyword>
<comment type="subcellular location">
    <subcellularLocation>
        <location evidence="1">Membrane</location>
        <topology evidence="1">Multi-pass membrane protein</topology>
    </subcellularLocation>
</comment>
<organism evidence="5 6">
    <name type="scientific">Legionella geestiana</name>
    <dbReference type="NCBI Taxonomy" id="45065"/>
    <lineage>
        <taxon>Bacteria</taxon>
        <taxon>Pseudomonadati</taxon>
        <taxon>Pseudomonadota</taxon>
        <taxon>Gammaproteobacteria</taxon>
        <taxon>Legionellales</taxon>
        <taxon>Legionellaceae</taxon>
        <taxon>Legionella</taxon>
    </lineage>
</organism>
<keyword evidence="2" id="KW-0812">Transmembrane</keyword>
<accession>A0A0W0U929</accession>
<proteinExistence type="predicted"/>
<sequence length="200" mass="21651">MQWEWVDVAILGVIGLSVLTGFFRGFVRELISLSVWGLALWLAYSQSTRLEPILASYIHDKTVLSMAAFFALLVGTLIVGGIVGGVIGFVIRKTGLGGTDRLLGMGFGFARGAFIVALMLLVVKMTAIPLGESAEKSLFYARFTPLVEWLHARMPAILDQVKELEAPYHLVDMPKLPQETVRALSENAAALADTAAKSGQ</sequence>
<gene>
    <name evidence="5" type="primary">dedE</name>
    <name evidence="5" type="ORF">Lgee_0219</name>
</gene>
<dbReference type="InterPro" id="IPR003825">
    <property type="entry name" value="Colicin-V_CvpA"/>
</dbReference>
<dbReference type="GO" id="GO:0016020">
    <property type="term" value="C:membrane"/>
    <property type="evidence" value="ECO:0007669"/>
    <property type="project" value="UniProtKB-SubCell"/>
</dbReference>
<evidence type="ECO:0000256" key="3">
    <source>
        <dbReference type="ARBA" id="ARBA00022989"/>
    </source>
</evidence>
<dbReference type="RefSeq" id="WP_065230339.1">
    <property type="nucleotide sequence ID" value="NZ_CAAAHN010000001.1"/>
</dbReference>
<dbReference type="PATRIC" id="fig|45065.4.peg.235"/>
<keyword evidence="6" id="KW-1185">Reference proteome</keyword>
<protein>
    <submittedName>
        <fullName evidence="5">Colicin V</fullName>
    </submittedName>
</protein>